<name>A0A7U2MSP7_ASPFN</name>
<dbReference type="AlphaFoldDB" id="A0A7U2MSP7"/>
<organism evidence="2 3">
    <name type="scientific">Aspergillus flavus (strain ATCC 200026 / FGSC A1120 / IAM 13836 / NRRL 3357 / JCM 12722 / SRRC 167)</name>
    <dbReference type="NCBI Taxonomy" id="332952"/>
    <lineage>
        <taxon>Eukaryota</taxon>
        <taxon>Fungi</taxon>
        <taxon>Dikarya</taxon>
        <taxon>Ascomycota</taxon>
        <taxon>Pezizomycotina</taxon>
        <taxon>Eurotiomycetes</taxon>
        <taxon>Eurotiomycetidae</taxon>
        <taxon>Eurotiales</taxon>
        <taxon>Aspergillaceae</taxon>
        <taxon>Aspergillus</taxon>
        <taxon>Aspergillus subgen. Circumdati</taxon>
    </lineage>
</organism>
<sequence>MGDFTLLKSLILVFFIYMVIGTSKINKRRVLFPARLYWCCDNITERDPARSTRRGIFIALDMAFATHGSAGSVAMPTTLRQLQLNIVNTTARKQLELMQYLHPALLIFPALVIFNRPGT</sequence>
<keyword evidence="1" id="KW-0812">Transmembrane</keyword>
<dbReference type="VEuPathDB" id="FungiDB:F9C07_11273"/>
<keyword evidence="1" id="KW-1133">Transmembrane helix</keyword>
<evidence type="ECO:0000313" key="3">
    <source>
        <dbReference type="Proteomes" id="UP000596276"/>
    </source>
</evidence>
<proteinExistence type="predicted"/>
<feature type="transmembrane region" description="Helical" evidence="1">
    <location>
        <begin position="97"/>
        <end position="114"/>
    </location>
</feature>
<gene>
    <name evidence="2" type="ORF">F9C07_11273</name>
</gene>
<feature type="transmembrane region" description="Helical" evidence="1">
    <location>
        <begin position="6"/>
        <end position="25"/>
    </location>
</feature>
<evidence type="ECO:0000313" key="2">
    <source>
        <dbReference type="EMBL" id="QRD89179.1"/>
    </source>
</evidence>
<reference evidence="3" key="1">
    <citation type="journal article" date="2021" name="G3 (Bethesda)">
        <title>Chromosome assembled and annotated genome sequence of Aspergillus flavus NRRL 3357.</title>
        <authorList>
            <person name="Skerker J.M."/>
            <person name="Pianalto K.M."/>
            <person name="Mondo S.J."/>
            <person name="Yang K."/>
            <person name="Arkin A.P."/>
            <person name="Keller N.P."/>
            <person name="Grigoriev I.V."/>
            <person name="Louise Glass N.L."/>
        </authorList>
    </citation>
    <scope>NUCLEOTIDE SEQUENCE [LARGE SCALE GENOMIC DNA]</scope>
    <source>
        <strain evidence="3">ATCC 200026 / FGSC A1120 / IAM 13836 / NRRL 3357 / JCM 12722 / SRRC 167</strain>
    </source>
</reference>
<keyword evidence="1" id="KW-0472">Membrane</keyword>
<evidence type="ECO:0000256" key="1">
    <source>
        <dbReference type="SAM" id="Phobius"/>
    </source>
</evidence>
<dbReference type="EMBL" id="CP044619">
    <property type="protein sequence ID" value="QRD89179.1"/>
    <property type="molecule type" value="Genomic_DNA"/>
</dbReference>
<feature type="transmembrane region" description="Helical" evidence="1">
    <location>
        <begin position="56"/>
        <end position="77"/>
    </location>
</feature>
<keyword evidence="3" id="KW-1185">Reference proteome</keyword>
<protein>
    <submittedName>
        <fullName evidence="2">Uncharacterized protein</fullName>
    </submittedName>
</protein>
<dbReference type="Proteomes" id="UP000596276">
    <property type="component" value="Chromosome 1"/>
</dbReference>
<accession>A0A7U2MSP7</accession>